<dbReference type="Gene3D" id="3.20.20.60">
    <property type="entry name" value="Phosphoenolpyruvate-binding domains"/>
    <property type="match status" value="1"/>
</dbReference>
<dbReference type="Pfam" id="PF03328">
    <property type="entry name" value="HpcH_HpaI"/>
    <property type="match status" value="1"/>
</dbReference>
<dbReference type="RefSeq" id="WP_367921260.1">
    <property type="nucleotide sequence ID" value="NZ_BAABAC010000041.1"/>
</dbReference>
<keyword evidence="6" id="KW-1185">Reference proteome</keyword>
<dbReference type="Proteomes" id="UP001597229">
    <property type="component" value="Unassembled WGS sequence"/>
</dbReference>
<comment type="caution">
    <text evidence="5">The sequence shown here is derived from an EMBL/GenBank/DDBJ whole genome shotgun (WGS) entry which is preliminary data.</text>
</comment>
<dbReference type="InterPro" id="IPR040442">
    <property type="entry name" value="Pyrv_kinase-like_dom_sf"/>
</dbReference>
<evidence type="ECO:0000313" key="5">
    <source>
        <dbReference type="EMBL" id="MFD1246232.1"/>
    </source>
</evidence>
<evidence type="ECO:0000256" key="1">
    <source>
        <dbReference type="ARBA" id="ARBA00005568"/>
    </source>
</evidence>
<gene>
    <name evidence="5" type="ORF">ACFQ3F_00385</name>
</gene>
<keyword evidence="3 5" id="KW-0456">Lyase</keyword>
<evidence type="ECO:0000256" key="2">
    <source>
        <dbReference type="ARBA" id="ARBA00022723"/>
    </source>
</evidence>
<sequence>MNNMGLAMRLRGGELLLGCSLNEARDPGTVHVLGAAGIDVVFLDLEHNLHGPETVLDLIGHARAAGVELLVRPPYQDRSMITRLLDGGCTSLLVPRVRTPAELAEVLEQAYYHPRGRRGVAMVGGAGGGYRPVPDVRAEMARANEATLVGLVVETAEALDVLDELLAEGVGLAVVGFQDLAQALGLPGQPDHPRVREAVTHVRERCLAAGVSYGVFEPSAARIGPEVAAGAQLVVHGGVFAYLRAGVARAVAALDEARNACSAPAQR</sequence>
<evidence type="ECO:0000259" key="4">
    <source>
        <dbReference type="Pfam" id="PF03328"/>
    </source>
</evidence>
<evidence type="ECO:0000313" key="6">
    <source>
        <dbReference type="Proteomes" id="UP001597229"/>
    </source>
</evidence>
<dbReference type="InterPro" id="IPR050251">
    <property type="entry name" value="HpcH-HpaI_aldolase"/>
</dbReference>
<dbReference type="PANTHER" id="PTHR30502:SF0">
    <property type="entry name" value="PHOSPHOENOLPYRUVATE CARBOXYLASE FAMILY PROTEIN"/>
    <property type="match status" value="1"/>
</dbReference>
<dbReference type="SUPFAM" id="SSF51621">
    <property type="entry name" value="Phosphoenolpyruvate/pyruvate domain"/>
    <property type="match status" value="1"/>
</dbReference>
<protein>
    <submittedName>
        <fullName evidence="5">HpcH/HpaI aldolase/citrate lyase family protein</fullName>
    </submittedName>
</protein>
<dbReference type="GO" id="GO:0016829">
    <property type="term" value="F:lyase activity"/>
    <property type="evidence" value="ECO:0007669"/>
    <property type="project" value="UniProtKB-KW"/>
</dbReference>
<dbReference type="InterPro" id="IPR005000">
    <property type="entry name" value="Aldolase/citrate-lyase_domain"/>
</dbReference>
<dbReference type="InterPro" id="IPR015813">
    <property type="entry name" value="Pyrv/PenolPyrv_kinase-like_dom"/>
</dbReference>
<name>A0ABW3VUJ4_9ACTN</name>
<evidence type="ECO:0000256" key="3">
    <source>
        <dbReference type="ARBA" id="ARBA00023239"/>
    </source>
</evidence>
<feature type="domain" description="HpcH/HpaI aldolase/citrate lyase" evidence="4">
    <location>
        <begin position="27"/>
        <end position="224"/>
    </location>
</feature>
<reference evidence="6" key="1">
    <citation type="journal article" date="2019" name="Int. J. Syst. Evol. Microbiol.">
        <title>The Global Catalogue of Microorganisms (GCM) 10K type strain sequencing project: providing services to taxonomists for standard genome sequencing and annotation.</title>
        <authorList>
            <consortium name="The Broad Institute Genomics Platform"/>
            <consortium name="The Broad Institute Genome Sequencing Center for Infectious Disease"/>
            <person name="Wu L."/>
            <person name="Ma J."/>
        </authorList>
    </citation>
    <scope>NUCLEOTIDE SEQUENCE [LARGE SCALE GENOMIC DNA]</scope>
    <source>
        <strain evidence="6">CCUG 52478</strain>
    </source>
</reference>
<keyword evidence="2" id="KW-0479">Metal-binding</keyword>
<dbReference type="EMBL" id="JBHTLX010000002">
    <property type="protein sequence ID" value="MFD1246232.1"/>
    <property type="molecule type" value="Genomic_DNA"/>
</dbReference>
<comment type="similarity">
    <text evidence="1">Belongs to the HpcH/HpaI aldolase family.</text>
</comment>
<dbReference type="PANTHER" id="PTHR30502">
    <property type="entry name" value="2-KETO-3-DEOXY-L-RHAMNONATE ALDOLASE"/>
    <property type="match status" value="1"/>
</dbReference>
<organism evidence="5 6">
    <name type="scientific">Nocardioides ginsengisoli</name>
    <dbReference type="NCBI Taxonomy" id="363868"/>
    <lineage>
        <taxon>Bacteria</taxon>
        <taxon>Bacillati</taxon>
        <taxon>Actinomycetota</taxon>
        <taxon>Actinomycetes</taxon>
        <taxon>Propionibacteriales</taxon>
        <taxon>Nocardioidaceae</taxon>
        <taxon>Nocardioides</taxon>
    </lineage>
</organism>
<accession>A0ABW3VUJ4</accession>
<proteinExistence type="inferred from homology"/>